<dbReference type="GO" id="GO:0003700">
    <property type="term" value="F:DNA-binding transcription factor activity"/>
    <property type="evidence" value="ECO:0007669"/>
    <property type="project" value="InterPro"/>
</dbReference>
<dbReference type="InterPro" id="IPR036388">
    <property type="entry name" value="WH-like_DNA-bd_sf"/>
</dbReference>
<dbReference type="Proteomes" id="UP000280197">
    <property type="component" value="Chromosome"/>
</dbReference>
<name>A0A3S9HY87_9ACTN</name>
<keyword evidence="4" id="KW-1185">Reference proteome</keyword>
<dbReference type="InterPro" id="IPR000835">
    <property type="entry name" value="HTH_MarR-typ"/>
</dbReference>
<evidence type="ECO:0000259" key="2">
    <source>
        <dbReference type="PROSITE" id="PS50995"/>
    </source>
</evidence>
<dbReference type="RefSeq" id="WP_126271317.1">
    <property type="nucleotide sequence ID" value="NZ_CP034463.1"/>
</dbReference>
<dbReference type="PRINTS" id="PR00598">
    <property type="entry name" value="HTHMARR"/>
</dbReference>
<protein>
    <submittedName>
        <fullName evidence="3">MarR family transcriptional regulator</fullName>
    </submittedName>
</protein>
<dbReference type="KEGG" id="saqu:EJC51_13610"/>
<feature type="domain" description="HTH marR-type" evidence="2">
    <location>
        <begin position="29"/>
        <end position="165"/>
    </location>
</feature>
<dbReference type="PANTHER" id="PTHR33164">
    <property type="entry name" value="TRANSCRIPTIONAL REGULATOR, MARR FAMILY"/>
    <property type="match status" value="1"/>
</dbReference>
<dbReference type="InterPro" id="IPR036390">
    <property type="entry name" value="WH_DNA-bd_sf"/>
</dbReference>
<evidence type="ECO:0000313" key="4">
    <source>
        <dbReference type="Proteomes" id="UP000280197"/>
    </source>
</evidence>
<dbReference type="PROSITE" id="PS50995">
    <property type="entry name" value="HTH_MARR_2"/>
    <property type="match status" value="1"/>
</dbReference>
<dbReference type="Gene3D" id="1.10.10.10">
    <property type="entry name" value="Winged helix-like DNA-binding domain superfamily/Winged helix DNA-binding domain"/>
    <property type="match status" value="1"/>
</dbReference>
<gene>
    <name evidence="3" type="ORF">EJC51_13610</name>
</gene>
<feature type="compositionally biased region" description="Polar residues" evidence="1">
    <location>
        <begin position="1"/>
        <end position="14"/>
    </location>
</feature>
<feature type="region of interest" description="Disordered" evidence="1">
    <location>
        <begin position="1"/>
        <end position="25"/>
    </location>
</feature>
<dbReference type="EMBL" id="CP034463">
    <property type="protein sequence ID" value="AZP17060.1"/>
    <property type="molecule type" value="Genomic_DNA"/>
</dbReference>
<dbReference type="CDD" id="cd00090">
    <property type="entry name" value="HTH_ARSR"/>
    <property type="match status" value="1"/>
</dbReference>
<proteinExistence type="predicted"/>
<dbReference type="SMART" id="SM00347">
    <property type="entry name" value="HTH_MARR"/>
    <property type="match status" value="1"/>
</dbReference>
<dbReference type="GO" id="GO:0006950">
    <property type="term" value="P:response to stress"/>
    <property type="evidence" value="ECO:0007669"/>
    <property type="project" value="TreeGrafter"/>
</dbReference>
<evidence type="ECO:0000256" key="1">
    <source>
        <dbReference type="SAM" id="MobiDB-lite"/>
    </source>
</evidence>
<dbReference type="Pfam" id="PF12802">
    <property type="entry name" value="MarR_2"/>
    <property type="match status" value="1"/>
</dbReference>
<evidence type="ECO:0000313" key="3">
    <source>
        <dbReference type="EMBL" id="AZP17060.1"/>
    </source>
</evidence>
<dbReference type="AlphaFoldDB" id="A0A3S9HY87"/>
<dbReference type="SUPFAM" id="SSF46785">
    <property type="entry name" value="Winged helix' DNA-binding domain"/>
    <property type="match status" value="1"/>
</dbReference>
<accession>A0A3S9HY87</accession>
<reference evidence="3 4" key="1">
    <citation type="submission" date="2018-12" db="EMBL/GenBank/DDBJ databases">
        <authorList>
            <person name="Li K."/>
        </authorList>
    </citation>
    <scope>NUCLEOTIDE SEQUENCE [LARGE SCALE GENOMIC DNA]</scope>
    <source>
        <strain evidence="4">CR22</strain>
    </source>
</reference>
<dbReference type="PANTHER" id="PTHR33164:SF106">
    <property type="entry name" value="TRANSCRIPTIONAL REGULATORY PROTEIN"/>
    <property type="match status" value="1"/>
</dbReference>
<organism evidence="3 4">
    <name type="scientific">Streptomyces aquilus</name>
    <dbReference type="NCBI Taxonomy" id="2548456"/>
    <lineage>
        <taxon>Bacteria</taxon>
        <taxon>Bacillati</taxon>
        <taxon>Actinomycetota</taxon>
        <taxon>Actinomycetes</taxon>
        <taxon>Kitasatosporales</taxon>
        <taxon>Streptomycetaceae</taxon>
        <taxon>Streptomyces</taxon>
    </lineage>
</organism>
<sequence length="176" mass="19584">MSSDTASGPTSNGPVPNLERAVPRDDKRRADTLLRLFTAGRENSGATVMFHAAVAARQGLNPTETKALDFLERHGPLTAKELAELTRLAPASVTGLVDRLEAKGIVRRVKHPTDKRRVLVELNREKLAELFGFFEDYAVEIAKKCEGFTTEELETVIRFLDVMTEHQREAAERLAE</sequence>
<dbReference type="InterPro" id="IPR039422">
    <property type="entry name" value="MarR/SlyA-like"/>
</dbReference>
<dbReference type="InterPro" id="IPR011991">
    <property type="entry name" value="ArsR-like_HTH"/>
</dbReference>